<comment type="caution">
    <text evidence="1">The sequence shown here is derived from an EMBL/GenBank/DDBJ whole genome shotgun (WGS) entry which is preliminary data.</text>
</comment>
<dbReference type="Proteomes" id="UP001057279">
    <property type="component" value="Linkage Group LG04"/>
</dbReference>
<keyword evidence="2" id="KW-1185">Reference proteome</keyword>
<name>A0ACB9V697_9CETA</name>
<sequence>MQNGFRILQYSPMNTAIQGSTCTDKYILCNLILLASSNGSLRISEVSLGFLEVPSGADLPPLCGSWQQGIPLWLRGDDFPHGLVLKPCSFPQPQCPERGDRVPMVLLLLWGQQLLCGRHVARAHAKNNGSCGRRLYAQRHMGRAALIPTSPPPPKCESCIVPTPHPGLSPPHRNVFAPQFHTDVSASLHWLITNLKKQNS</sequence>
<proteinExistence type="predicted"/>
<dbReference type="EMBL" id="CM043029">
    <property type="protein sequence ID" value="KAI4585422.1"/>
    <property type="molecule type" value="Genomic_DNA"/>
</dbReference>
<reference evidence="1" key="1">
    <citation type="submission" date="2022-03" db="EMBL/GenBank/DDBJ databases">
        <title>Genomic analyses of argali, domestic sheep and their hybrids provide insights into chromosomal evolution, heterosis and genetic basis of agronomic traits.</title>
        <authorList>
            <person name="Li M."/>
        </authorList>
    </citation>
    <scope>NUCLEOTIDE SEQUENCE</scope>
    <source>
        <strain evidence="1">F1 hybrid</strain>
    </source>
</reference>
<gene>
    <name evidence="1" type="ORF">MJG53_005656</name>
</gene>
<evidence type="ECO:0000313" key="1">
    <source>
        <dbReference type="EMBL" id="KAI4585422.1"/>
    </source>
</evidence>
<organism evidence="1 2">
    <name type="scientific">Ovis ammon polii x Ovis aries</name>
    <dbReference type="NCBI Taxonomy" id="2918886"/>
    <lineage>
        <taxon>Eukaryota</taxon>
        <taxon>Metazoa</taxon>
        <taxon>Chordata</taxon>
        <taxon>Craniata</taxon>
        <taxon>Vertebrata</taxon>
        <taxon>Euteleostomi</taxon>
        <taxon>Mammalia</taxon>
        <taxon>Eutheria</taxon>
        <taxon>Laurasiatheria</taxon>
        <taxon>Artiodactyla</taxon>
        <taxon>Ruminantia</taxon>
        <taxon>Pecora</taxon>
        <taxon>Bovidae</taxon>
        <taxon>Caprinae</taxon>
        <taxon>Ovis</taxon>
    </lineage>
</organism>
<protein>
    <submittedName>
        <fullName evidence="1">Uncharacterized protein</fullName>
    </submittedName>
</protein>
<accession>A0ACB9V697</accession>
<evidence type="ECO:0000313" key="2">
    <source>
        <dbReference type="Proteomes" id="UP001057279"/>
    </source>
</evidence>